<accession>A0A1I4V011</accession>
<dbReference type="EMBL" id="FOTW01000058">
    <property type="protein sequence ID" value="SFM94609.1"/>
    <property type="molecule type" value="Genomic_DNA"/>
</dbReference>
<gene>
    <name evidence="1" type="ORF">SAMN02982985_05882</name>
</gene>
<dbReference type="Proteomes" id="UP000199470">
    <property type="component" value="Unassembled WGS sequence"/>
</dbReference>
<dbReference type="RefSeq" id="WP_139236821.1">
    <property type="nucleotide sequence ID" value="NZ_FOTW01000058.1"/>
</dbReference>
<keyword evidence="2" id="KW-1185">Reference proteome</keyword>
<evidence type="ECO:0000313" key="1">
    <source>
        <dbReference type="EMBL" id="SFM94609.1"/>
    </source>
</evidence>
<name>A0A1I4V011_9BURK</name>
<dbReference type="AlphaFoldDB" id="A0A1I4V011"/>
<dbReference type="OrthoDB" id="470139at2"/>
<reference evidence="1 2" key="1">
    <citation type="submission" date="2016-10" db="EMBL/GenBank/DDBJ databases">
        <authorList>
            <person name="de Groot N.N."/>
        </authorList>
    </citation>
    <scope>NUCLEOTIDE SEQUENCE [LARGE SCALE GENOMIC DNA]</scope>
    <source>
        <strain evidence="1 2">ATCC 43154</strain>
    </source>
</reference>
<sequence>MSSSFSLPTKVRQLPFFPASFPDETFYSLISRYFLLSAHSEDEVSFEVLFGVPTSQMDFRGPAPFRLKYFVRQLPGQSRILLGKILEANCFVALVLPVITAADWDFPDPKFAETNICLDCAAEDRDDASIGMAYVHRIHQLPGVTACWRHATKFVSTCPRCAKSFRQPGKFLTAPLVDCGCGWYPSVQTTGIRAAKSDVEFAMNAHRVFEQRSYKTPASRLISFFEMHVDHSAFQKKHGRHRWRAPISVGIAEKLEQEYSTIEVASAVARYIQSGRCPNAWVANLNPHVLQGRARHRQNIDDPILLG</sequence>
<proteinExistence type="predicted"/>
<protein>
    <recommendedName>
        <fullName evidence="3">TniQ protein</fullName>
    </recommendedName>
</protein>
<organism evidence="1 2">
    <name type="scientific">Rugamonas rubra</name>
    <dbReference type="NCBI Taxonomy" id="758825"/>
    <lineage>
        <taxon>Bacteria</taxon>
        <taxon>Pseudomonadati</taxon>
        <taxon>Pseudomonadota</taxon>
        <taxon>Betaproteobacteria</taxon>
        <taxon>Burkholderiales</taxon>
        <taxon>Oxalobacteraceae</taxon>
        <taxon>Telluria group</taxon>
        <taxon>Rugamonas</taxon>
    </lineage>
</organism>
<evidence type="ECO:0008006" key="3">
    <source>
        <dbReference type="Google" id="ProtNLM"/>
    </source>
</evidence>
<evidence type="ECO:0000313" key="2">
    <source>
        <dbReference type="Proteomes" id="UP000199470"/>
    </source>
</evidence>